<comment type="caution">
    <text evidence="2">The sequence shown here is derived from an EMBL/GenBank/DDBJ whole genome shotgun (WGS) entry which is preliminary data.</text>
</comment>
<dbReference type="EMBL" id="PGFZ01000076">
    <property type="protein sequence ID" value="POZ49536.1"/>
    <property type="molecule type" value="Genomic_DNA"/>
</dbReference>
<keyword evidence="1" id="KW-1133">Transmembrane helix</keyword>
<evidence type="ECO:0000313" key="3">
    <source>
        <dbReference type="Proteomes" id="UP000237423"/>
    </source>
</evidence>
<name>A0A2S5CFF3_9GAMM</name>
<proteinExistence type="predicted"/>
<evidence type="ECO:0000256" key="1">
    <source>
        <dbReference type="SAM" id="Phobius"/>
    </source>
</evidence>
<protein>
    <submittedName>
        <fullName evidence="2">Uncharacterized protein</fullName>
    </submittedName>
</protein>
<keyword evidence="1" id="KW-0812">Transmembrane</keyword>
<reference evidence="2 3" key="1">
    <citation type="submission" date="2017-11" db="EMBL/GenBank/DDBJ databases">
        <title>Draft Genome Sequence of Methylobacter psychrotolerans Sph1T, an Obligate Methanotroph from Low-Temperature Environments.</title>
        <authorList>
            <person name="Oshkin I.Y."/>
            <person name="Miroshnikov K."/>
            <person name="Belova S.E."/>
            <person name="Korzhenkov A."/>
            <person name="Toshchakov S.V."/>
            <person name="Dedysh S.N."/>
        </authorList>
    </citation>
    <scope>NUCLEOTIDE SEQUENCE [LARGE SCALE GENOMIC DNA]</scope>
    <source>
        <strain evidence="2 3">Sph1</strain>
    </source>
</reference>
<dbReference type="Proteomes" id="UP000237423">
    <property type="component" value="Unassembled WGS sequence"/>
</dbReference>
<dbReference type="AlphaFoldDB" id="A0A2S5CFF3"/>
<keyword evidence="1" id="KW-0472">Membrane</keyword>
<evidence type="ECO:0000313" key="2">
    <source>
        <dbReference type="EMBL" id="POZ49536.1"/>
    </source>
</evidence>
<gene>
    <name evidence="2" type="ORF">AADEFJLK_04697</name>
</gene>
<accession>A0A2S5CFF3</accession>
<organism evidence="2 3">
    <name type="scientific">Methylovulum psychrotolerans</name>
    <dbReference type="NCBI Taxonomy" id="1704499"/>
    <lineage>
        <taxon>Bacteria</taxon>
        <taxon>Pseudomonadati</taxon>
        <taxon>Pseudomonadota</taxon>
        <taxon>Gammaproteobacteria</taxon>
        <taxon>Methylococcales</taxon>
        <taxon>Methylococcaceae</taxon>
        <taxon>Methylovulum</taxon>
    </lineage>
</organism>
<sequence>MCSKNSEVPQDKPFFWLIDPKIGKFATEPLSPVYSETSGFGLMTGLGFSGRSVYIAIFFNILCVVMSGSNKWLPDLLPPTVDFYPLKSTVLRAGGACPTHLVAGQITTKSALVKVKFTPKMAICTAAPAPVPSAS</sequence>
<feature type="transmembrane region" description="Helical" evidence="1">
    <location>
        <begin position="40"/>
        <end position="65"/>
    </location>
</feature>